<reference evidence="1" key="1">
    <citation type="submission" date="2016-10" db="EMBL/GenBank/DDBJ databases">
        <title>Sequence of Gallionella enrichment culture.</title>
        <authorList>
            <person name="Poehlein A."/>
            <person name="Muehling M."/>
            <person name="Daniel R."/>
        </authorList>
    </citation>
    <scope>NUCLEOTIDE SEQUENCE</scope>
</reference>
<evidence type="ECO:0000313" key="1">
    <source>
        <dbReference type="EMBL" id="OIQ97220.1"/>
    </source>
</evidence>
<organism evidence="1">
    <name type="scientific">mine drainage metagenome</name>
    <dbReference type="NCBI Taxonomy" id="410659"/>
    <lineage>
        <taxon>unclassified sequences</taxon>
        <taxon>metagenomes</taxon>
        <taxon>ecological metagenomes</taxon>
    </lineage>
</organism>
<proteinExistence type="predicted"/>
<name>A0A1J5RYQ4_9ZZZZ</name>
<protein>
    <submittedName>
        <fullName evidence="1">Uncharacterized protein</fullName>
    </submittedName>
</protein>
<dbReference type="AlphaFoldDB" id="A0A1J5RYQ4"/>
<dbReference type="EMBL" id="MLJW01000136">
    <property type="protein sequence ID" value="OIQ97220.1"/>
    <property type="molecule type" value="Genomic_DNA"/>
</dbReference>
<accession>A0A1J5RYQ4</accession>
<comment type="caution">
    <text evidence="1">The sequence shown here is derived from an EMBL/GenBank/DDBJ whole genome shotgun (WGS) entry which is preliminary data.</text>
</comment>
<gene>
    <name evidence="1" type="ORF">GALL_207740</name>
</gene>
<sequence>MTIQSGYPALLNRLGQAQSRVTLLAADAVQSLAAFSGPQWGLFRNGQPVLCPDSILAQEVRRLWQVCQAPVEQGGFQSCNKVALPLEIRLRMTKGGSAAERAAFLAALDALAADTVTCDVAAPDGTYAGMTFTRTGLCRGGGGGAGLLTVEAELAEVRVQGQGSGLVHVAVAASASPLGLGLRLPGLSQAAGSLLSLVT</sequence>